<organism evidence="2">
    <name type="scientific">bioreactor metagenome</name>
    <dbReference type="NCBI Taxonomy" id="1076179"/>
    <lineage>
        <taxon>unclassified sequences</taxon>
        <taxon>metagenomes</taxon>
        <taxon>ecological metagenomes</taxon>
    </lineage>
</organism>
<gene>
    <name evidence="2" type="ORF">SDC9_104340</name>
</gene>
<protein>
    <recommendedName>
        <fullName evidence="1">Tape measure protein N-terminal domain-containing protein</fullName>
    </recommendedName>
</protein>
<sequence>MEGMGGGSGGGGGMLMKGGGWIAAGAAIGYGAFEFAKSSEQLAMQNEQNAVSFEVLLGSAGKADTMLRNIADFAARTPFRKLEVTDAAQSLLGYGVNADKVIPVINQLGDVSRGNAEVFKRVVENYGKAVSAQRMRTEDINQFAEAGIPMWAELEKITGKSGQALRKYVETNGISVDQMNAAFASMTGSGGKFHGMMQKQSQTTAGRISTLADNFDELKLAAGDRMKPTMDKMVDAGSQNVKLAKDWMAVPAEQKLMEQKAQMNALVHTVTDYNLTEDQRMQTLETLQTKYPEYFANIDLEKVKNEDLLNILGKVNDEYDRKIKVVSSQSVLDDLKAKEQALNDDIVRRSKIDYYMKMYNETGDASYKKLAQDQETMWETASRWGQNFVKYTSFTGLFVNKSESGTNTETDKLQKELQETQQKEIDAAWENNFRKANVNYELVNDIGRKYISNASGTLEQYFKGSRTEADKFLASYSAIKTKMFSGKLSDSESIFAELQALADSVGASTPGATGGLSNTGASGLGSGITDVSGDRVAQKNVTINITNLIEGGFTISSTNMQEGAGQAKDIVVQALLDAVNDANHVAQ</sequence>
<dbReference type="InterPro" id="IPR013491">
    <property type="entry name" value="Tape_meas_N"/>
</dbReference>
<feature type="domain" description="Tape measure protein N-terminal" evidence="1">
    <location>
        <begin position="41"/>
        <end position="218"/>
    </location>
</feature>
<dbReference type="NCBIfam" id="TIGR02675">
    <property type="entry name" value="tape_meas_nterm"/>
    <property type="match status" value="1"/>
</dbReference>
<dbReference type="EMBL" id="VSSQ01016316">
    <property type="protein sequence ID" value="MPM57518.1"/>
    <property type="molecule type" value="Genomic_DNA"/>
</dbReference>
<evidence type="ECO:0000313" key="2">
    <source>
        <dbReference type="EMBL" id="MPM57518.1"/>
    </source>
</evidence>
<proteinExistence type="predicted"/>
<name>A0A645AXM6_9ZZZZ</name>
<accession>A0A645AXM6</accession>
<dbReference type="AlphaFoldDB" id="A0A645AXM6"/>
<comment type="caution">
    <text evidence="2">The sequence shown here is derived from an EMBL/GenBank/DDBJ whole genome shotgun (WGS) entry which is preliminary data.</text>
</comment>
<evidence type="ECO:0000259" key="1">
    <source>
        <dbReference type="Pfam" id="PF20155"/>
    </source>
</evidence>
<dbReference type="Pfam" id="PF20155">
    <property type="entry name" value="TMP_3"/>
    <property type="match status" value="1"/>
</dbReference>
<reference evidence="2" key="1">
    <citation type="submission" date="2019-08" db="EMBL/GenBank/DDBJ databases">
        <authorList>
            <person name="Kucharzyk K."/>
            <person name="Murdoch R.W."/>
            <person name="Higgins S."/>
            <person name="Loffler F."/>
        </authorList>
    </citation>
    <scope>NUCLEOTIDE SEQUENCE</scope>
</reference>